<dbReference type="SMART" id="SM00267">
    <property type="entry name" value="GGDEF"/>
    <property type="match status" value="1"/>
</dbReference>
<feature type="transmembrane region" description="Helical" evidence="1">
    <location>
        <begin position="36"/>
        <end position="57"/>
    </location>
</feature>
<keyword evidence="1" id="KW-0472">Membrane</keyword>
<dbReference type="PROSITE" id="PS50887">
    <property type="entry name" value="GGDEF"/>
    <property type="match status" value="1"/>
</dbReference>
<dbReference type="InterPro" id="IPR050469">
    <property type="entry name" value="Diguanylate_Cyclase"/>
</dbReference>
<keyword evidence="4" id="KW-1185">Reference proteome</keyword>
<feature type="domain" description="GGDEF" evidence="2">
    <location>
        <begin position="87"/>
        <end position="209"/>
    </location>
</feature>
<dbReference type="EC" id="2.7.7.65" evidence="3"/>
<dbReference type="InterPro" id="IPR000160">
    <property type="entry name" value="GGDEF_dom"/>
</dbReference>
<keyword evidence="1" id="KW-0812">Transmembrane</keyword>
<dbReference type="CDD" id="cd01949">
    <property type="entry name" value="GGDEF"/>
    <property type="match status" value="1"/>
</dbReference>
<keyword evidence="1" id="KW-1133">Transmembrane helix</keyword>
<feature type="transmembrane region" description="Helical" evidence="1">
    <location>
        <begin position="12"/>
        <end position="30"/>
    </location>
</feature>
<reference evidence="4" key="1">
    <citation type="journal article" date="2019" name="Int. J. Syst. Evol. Microbiol.">
        <title>The Global Catalogue of Microorganisms (GCM) 10K type strain sequencing project: providing services to taxonomists for standard genome sequencing and annotation.</title>
        <authorList>
            <consortium name="The Broad Institute Genomics Platform"/>
            <consortium name="The Broad Institute Genome Sequencing Center for Infectious Disease"/>
            <person name="Wu L."/>
            <person name="Ma J."/>
        </authorList>
    </citation>
    <scope>NUCLEOTIDE SEQUENCE [LARGE SCALE GENOMIC DNA]</scope>
    <source>
        <strain evidence="4">WYCCWR 12678</strain>
    </source>
</reference>
<gene>
    <name evidence="3" type="ORF">ACFO8Q_07230</name>
</gene>
<keyword evidence="3" id="KW-0548">Nucleotidyltransferase</keyword>
<dbReference type="Gene3D" id="3.30.70.270">
    <property type="match status" value="1"/>
</dbReference>
<dbReference type="EMBL" id="JBHSHC010000050">
    <property type="protein sequence ID" value="MFC4767155.1"/>
    <property type="molecule type" value="Genomic_DNA"/>
</dbReference>
<name>A0ABV9PZD2_9BACL</name>
<evidence type="ECO:0000259" key="2">
    <source>
        <dbReference type="PROSITE" id="PS50887"/>
    </source>
</evidence>
<dbReference type="InterPro" id="IPR029787">
    <property type="entry name" value="Nucleotide_cyclase"/>
</dbReference>
<dbReference type="SUPFAM" id="SSF55073">
    <property type="entry name" value="Nucleotide cyclase"/>
    <property type="match status" value="1"/>
</dbReference>
<sequence>MRWLLTPYVIRLGMAFLGGGSGLIWWSVLSPLPSKFSSALVLTILQVVFYYAFGSWLESTYRKRWHDPLTELPNRAYADQVFASLQDPFSITLLDIDWFKQFNDTHGHLVGDKLLQRVSKILESSVRKTDHVIRWGGEEFLIVFPHSGLNTAVQITDRIRETVLRETGVTVSAGCSTGSRSQIQSAIQKADQLLYEAKQSRNTVLAKCL</sequence>
<dbReference type="NCBIfam" id="TIGR00254">
    <property type="entry name" value="GGDEF"/>
    <property type="match status" value="1"/>
</dbReference>
<comment type="caution">
    <text evidence="3">The sequence shown here is derived from an EMBL/GenBank/DDBJ whole genome shotgun (WGS) entry which is preliminary data.</text>
</comment>
<evidence type="ECO:0000313" key="4">
    <source>
        <dbReference type="Proteomes" id="UP001596002"/>
    </source>
</evidence>
<evidence type="ECO:0000313" key="3">
    <source>
        <dbReference type="EMBL" id="MFC4767155.1"/>
    </source>
</evidence>
<dbReference type="InterPro" id="IPR043128">
    <property type="entry name" value="Rev_trsase/Diguanyl_cyclase"/>
</dbReference>
<proteinExistence type="predicted"/>
<accession>A0ABV9PZD2</accession>
<dbReference type="RefSeq" id="WP_380025073.1">
    <property type="nucleotide sequence ID" value="NZ_JBHSHC010000050.1"/>
</dbReference>
<dbReference type="PANTHER" id="PTHR45138:SF9">
    <property type="entry name" value="DIGUANYLATE CYCLASE DGCM-RELATED"/>
    <property type="match status" value="1"/>
</dbReference>
<keyword evidence="3" id="KW-0808">Transferase</keyword>
<dbReference type="Pfam" id="PF00990">
    <property type="entry name" value="GGDEF"/>
    <property type="match status" value="1"/>
</dbReference>
<dbReference type="Proteomes" id="UP001596002">
    <property type="component" value="Unassembled WGS sequence"/>
</dbReference>
<dbReference type="PANTHER" id="PTHR45138">
    <property type="entry name" value="REGULATORY COMPONENTS OF SENSORY TRANSDUCTION SYSTEM"/>
    <property type="match status" value="1"/>
</dbReference>
<organism evidence="3 4">
    <name type="scientific">Effusibacillus consociatus</name>
    <dbReference type="NCBI Taxonomy" id="1117041"/>
    <lineage>
        <taxon>Bacteria</taxon>
        <taxon>Bacillati</taxon>
        <taxon>Bacillota</taxon>
        <taxon>Bacilli</taxon>
        <taxon>Bacillales</taxon>
        <taxon>Alicyclobacillaceae</taxon>
        <taxon>Effusibacillus</taxon>
    </lineage>
</organism>
<protein>
    <submittedName>
        <fullName evidence="3">GGDEF domain-containing protein</fullName>
        <ecNumber evidence="3">2.7.7.65</ecNumber>
    </submittedName>
</protein>
<evidence type="ECO:0000256" key="1">
    <source>
        <dbReference type="SAM" id="Phobius"/>
    </source>
</evidence>
<dbReference type="GO" id="GO:0052621">
    <property type="term" value="F:diguanylate cyclase activity"/>
    <property type="evidence" value="ECO:0007669"/>
    <property type="project" value="UniProtKB-EC"/>
</dbReference>